<protein>
    <submittedName>
        <fullName evidence="2">2-haloacid dehalogenase/putative hydrolase of the HAD superfamily</fullName>
    </submittedName>
</protein>
<keyword evidence="3" id="KW-1185">Reference proteome</keyword>
<dbReference type="InterPro" id="IPR051540">
    <property type="entry name" value="S-2-haloacid_dehalogenase"/>
</dbReference>
<gene>
    <name evidence="2" type="ORF">CLV92_1016</name>
</gene>
<dbReference type="PRINTS" id="PR00413">
    <property type="entry name" value="HADHALOGNASE"/>
</dbReference>
<dbReference type="InterPro" id="IPR023198">
    <property type="entry name" value="PGP-like_dom2"/>
</dbReference>
<dbReference type="PANTHER" id="PTHR43316">
    <property type="entry name" value="HYDROLASE, HALOACID DELAHOGENASE-RELATED"/>
    <property type="match status" value="1"/>
</dbReference>
<organism evidence="2 3">
    <name type="scientific">Kineococcus xinjiangensis</name>
    <dbReference type="NCBI Taxonomy" id="512762"/>
    <lineage>
        <taxon>Bacteria</taxon>
        <taxon>Bacillati</taxon>
        <taxon>Actinomycetota</taxon>
        <taxon>Actinomycetes</taxon>
        <taxon>Kineosporiales</taxon>
        <taxon>Kineosporiaceae</taxon>
        <taxon>Kineococcus</taxon>
    </lineage>
</organism>
<accession>A0A2S6IVJ7</accession>
<dbReference type="SUPFAM" id="SSF56784">
    <property type="entry name" value="HAD-like"/>
    <property type="match status" value="1"/>
</dbReference>
<dbReference type="Gene3D" id="1.10.150.240">
    <property type="entry name" value="Putative phosphatase, domain 2"/>
    <property type="match status" value="1"/>
</dbReference>
<dbReference type="GO" id="GO:0016787">
    <property type="term" value="F:hydrolase activity"/>
    <property type="evidence" value="ECO:0007669"/>
    <property type="project" value="UniProtKB-KW"/>
</dbReference>
<dbReference type="SFLD" id="SFLDG01129">
    <property type="entry name" value="C1.5:_HAD__Beta-PGM__Phosphata"/>
    <property type="match status" value="1"/>
</dbReference>
<comment type="caution">
    <text evidence="2">The sequence shown here is derived from an EMBL/GenBank/DDBJ whole genome shotgun (WGS) entry which is preliminary data.</text>
</comment>
<proteinExistence type="predicted"/>
<dbReference type="SFLD" id="SFLDS00003">
    <property type="entry name" value="Haloacid_Dehalogenase"/>
    <property type="match status" value="1"/>
</dbReference>
<dbReference type="Pfam" id="PF00702">
    <property type="entry name" value="Hydrolase"/>
    <property type="match status" value="1"/>
</dbReference>
<dbReference type="Gene3D" id="3.40.50.1000">
    <property type="entry name" value="HAD superfamily/HAD-like"/>
    <property type="match status" value="1"/>
</dbReference>
<keyword evidence="1 2" id="KW-0378">Hydrolase</keyword>
<evidence type="ECO:0000313" key="2">
    <source>
        <dbReference type="EMBL" id="PPK98315.1"/>
    </source>
</evidence>
<dbReference type="RefSeq" id="WP_104430763.1">
    <property type="nucleotide sequence ID" value="NZ_PTJD01000001.1"/>
</dbReference>
<dbReference type="EMBL" id="PTJD01000001">
    <property type="protein sequence ID" value="PPK98315.1"/>
    <property type="molecule type" value="Genomic_DNA"/>
</dbReference>
<sequence length="225" mass="23984">MYRAVLLDVYGTLVRDDDDLLTEVCVRVARVAGGVDSVLVEREWYDRICRAADESYGAGFRSLNDLNVSSLAETAAHFGARVDAEVLCAEQMAFWSRPPLFADAPPFLAALQVPVCLVSDVDRTDLDALLALHGITVDALVSSQDARAYKPRPEPFRLALAQLGLDAAEVVHVGDSPSSDVAGAAALGIDTAWINRVGRPLPPRLDPTYVAASLAELLAVLGPGS</sequence>
<dbReference type="PANTHER" id="PTHR43316:SF3">
    <property type="entry name" value="HALOACID DEHALOGENASE, TYPE II (AFU_ORTHOLOGUE AFUA_2G07750)-RELATED"/>
    <property type="match status" value="1"/>
</dbReference>
<reference evidence="2 3" key="1">
    <citation type="submission" date="2018-02" db="EMBL/GenBank/DDBJ databases">
        <title>Genomic Encyclopedia of Archaeal and Bacterial Type Strains, Phase II (KMG-II): from individual species to whole genera.</title>
        <authorList>
            <person name="Goeker M."/>
        </authorList>
    </citation>
    <scope>NUCLEOTIDE SEQUENCE [LARGE SCALE GENOMIC DNA]</scope>
    <source>
        <strain evidence="2 3">DSM 22857</strain>
    </source>
</reference>
<evidence type="ECO:0000313" key="3">
    <source>
        <dbReference type="Proteomes" id="UP000239485"/>
    </source>
</evidence>
<dbReference type="Proteomes" id="UP000239485">
    <property type="component" value="Unassembled WGS sequence"/>
</dbReference>
<dbReference type="InterPro" id="IPR036412">
    <property type="entry name" value="HAD-like_sf"/>
</dbReference>
<dbReference type="OrthoDB" id="3774052at2"/>
<dbReference type="NCBIfam" id="TIGR01549">
    <property type="entry name" value="HAD-SF-IA-v1"/>
    <property type="match status" value="1"/>
</dbReference>
<dbReference type="InterPro" id="IPR006439">
    <property type="entry name" value="HAD-SF_hydro_IA"/>
</dbReference>
<dbReference type="AlphaFoldDB" id="A0A2S6IVJ7"/>
<evidence type="ECO:0000256" key="1">
    <source>
        <dbReference type="ARBA" id="ARBA00022801"/>
    </source>
</evidence>
<name>A0A2S6IVJ7_9ACTN</name>
<dbReference type="InterPro" id="IPR023214">
    <property type="entry name" value="HAD_sf"/>
</dbReference>